<dbReference type="Gene3D" id="3.40.630.30">
    <property type="match status" value="1"/>
</dbReference>
<organism evidence="3 4">
    <name type="scientific">Streptomyces pratensis (strain ATCC 33331 / IAF-45CD)</name>
    <dbReference type="NCBI Taxonomy" id="591167"/>
    <lineage>
        <taxon>Bacteria</taxon>
        <taxon>Bacillati</taxon>
        <taxon>Actinomycetota</taxon>
        <taxon>Actinomycetes</taxon>
        <taxon>Kitasatosporales</taxon>
        <taxon>Streptomycetaceae</taxon>
        <taxon>Streptomyces</taxon>
    </lineage>
</organism>
<dbReference type="KEGG" id="sfa:Sfla_6150"/>
<reference evidence="3 4" key="1">
    <citation type="submission" date="2011-01" db="EMBL/GenBank/DDBJ databases">
        <title>Complete sequence of chromosome of Streptomyces flavogriseus ATCC 33331.</title>
        <authorList>
            <consortium name="US DOE Joint Genome Institute"/>
            <person name="Lucas S."/>
            <person name="Copeland A."/>
            <person name="Lapidus A."/>
            <person name="Cheng J.-F."/>
            <person name="Goodwin L."/>
            <person name="Pitluck S."/>
            <person name="Davenport K."/>
            <person name="Detter J.C."/>
            <person name="Han C."/>
            <person name="Tapia R."/>
            <person name="Land M."/>
            <person name="Hauser L."/>
            <person name="Kyrpides N."/>
            <person name="Ivanova N."/>
            <person name="Ovchinnikova G."/>
            <person name="Pagani I."/>
            <person name="Brumm P."/>
            <person name="Mead D."/>
            <person name="Woyke T."/>
        </authorList>
    </citation>
    <scope>NUCLEOTIDE SEQUENCE [LARGE SCALE GENOMIC DNA]</scope>
    <source>
        <strain evidence="4">ATCC 33331 / IAF-45CD</strain>
    </source>
</reference>
<dbReference type="AlphaFoldDB" id="A0A8D4BDZ1"/>
<feature type="domain" description="N-acetyltransferase" evidence="2">
    <location>
        <begin position="8"/>
        <end position="166"/>
    </location>
</feature>
<proteinExistence type="predicted"/>
<dbReference type="Pfam" id="PF00583">
    <property type="entry name" value="Acetyltransf_1"/>
    <property type="match status" value="1"/>
</dbReference>
<dbReference type="PANTHER" id="PTHR13947">
    <property type="entry name" value="GNAT FAMILY N-ACETYLTRANSFERASE"/>
    <property type="match status" value="1"/>
</dbReference>
<dbReference type="CDD" id="cd04301">
    <property type="entry name" value="NAT_SF"/>
    <property type="match status" value="1"/>
</dbReference>
<dbReference type="InterPro" id="IPR016181">
    <property type="entry name" value="Acyl_CoA_acyltransferase"/>
</dbReference>
<evidence type="ECO:0000259" key="2">
    <source>
        <dbReference type="PROSITE" id="PS51186"/>
    </source>
</evidence>
<dbReference type="EMBL" id="CP002475">
    <property type="protein sequence ID" value="ADW07532.1"/>
    <property type="molecule type" value="Genomic_DNA"/>
</dbReference>
<evidence type="ECO:0000313" key="4">
    <source>
        <dbReference type="Proteomes" id="UP000002066"/>
    </source>
</evidence>
<dbReference type="SUPFAM" id="SSF55729">
    <property type="entry name" value="Acyl-CoA N-acyltransferases (Nat)"/>
    <property type="match status" value="1"/>
</dbReference>
<sequence length="166" mass="17902">MTDRHDISFVRRPAQGPRDQDGLAALLAAYHLRTQAEKGAAVADVDRLPERYRAEVLDPDGAFADDVVLLALNGDAAVGCLVVTAAVGGRCEVKRLWTVPELRGKGIASGLVTAALSHAADLGVETVCLSVWQWRTDAIALYERLGFTATESWDGRSRLVCMERAV</sequence>
<dbReference type="InterPro" id="IPR050769">
    <property type="entry name" value="NAT_camello-type"/>
</dbReference>
<dbReference type="PANTHER" id="PTHR13947:SF37">
    <property type="entry name" value="LD18367P"/>
    <property type="match status" value="1"/>
</dbReference>
<evidence type="ECO:0000256" key="1">
    <source>
        <dbReference type="ARBA" id="ARBA00022679"/>
    </source>
</evidence>
<gene>
    <name evidence="3" type="ordered locus">Sfla_6150</name>
</gene>
<keyword evidence="1" id="KW-0808">Transferase</keyword>
<dbReference type="InterPro" id="IPR000182">
    <property type="entry name" value="GNAT_dom"/>
</dbReference>
<accession>A0A8D4BDZ1</accession>
<evidence type="ECO:0000313" key="3">
    <source>
        <dbReference type="EMBL" id="ADW07532.1"/>
    </source>
</evidence>
<name>A0A8D4BDZ1_STRFA</name>
<dbReference type="PROSITE" id="PS51186">
    <property type="entry name" value="GNAT"/>
    <property type="match status" value="1"/>
</dbReference>
<protein>
    <submittedName>
        <fullName evidence="3">GCN5-related N-acetyltransferase</fullName>
    </submittedName>
</protein>
<dbReference type="GO" id="GO:0008080">
    <property type="term" value="F:N-acetyltransferase activity"/>
    <property type="evidence" value="ECO:0007669"/>
    <property type="project" value="InterPro"/>
</dbReference>
<dbReference type="Proteomes" id="UP000002066">
    <property type="component" value="Chromosome"/>
</dbReference>
<dbReference type="OrthoDB" id="2935121at2"/>